<dbReference type="AlphaFoldDB" id="A0AAV0GCK3"/>
<name>A0AAV0GCK3_9ASTE</name>
<comment type="caution">
    <text evidence="1">The sequence shown here is derived from an EMBL/GenBank/DDBJ whole genome shotgun (WGS) entry which is preliminary data.</text>
</comment>
<dbReference type="Proteomes" id="UP001152523">
    <property type="component" value="Unassembled WGS sequence"/>
</dbReference>
<organism evidence="1 2">
    <name type="scientific">Cuscuta epithymum</name>
    <dbReference type="NCBI Taxonomy" id="186058"/>
    <lineage>
        <taxon>Eukaryota</taxon>
        <taxon>Viridiplantae</taxon>
        <taxon>Streptophyta</taxon>
        <taxon>Embryophyta</taxon>
        <taxon>Tracheophyta</taxon>
        <taxon>Spermatophyta</taxon>
        <taxon>Magnoliopsida</taxon>
        <taxon>eudicotyledons</taxon>
        <taxon>Gunneridae</taxon>
        <taxon>Pentapetalae</taxon>
        <taxon>asterids</taxon>
        <taxon>lamiids</taxon>
        <taxon>Solanales</taxon>
        <taxon>Convolvulaceae</taxon>
        <taxon>Cuscuteae</taxon>
        <taxon>Cuscuta</taxon>
        <taxon>Cuscuta subgen. Cuscuta</taxon>
    </lineage>
</organism>
<protein>
    <submittedName>
        <fullName evidence="1">Uncharacterized protein</fullName>
    </submittedName>
</protein>
<proteinExistence type="predicted"/>
<evidence type="ECO:0000313" key="2">
    <source>
        <dbReference type="Proteomes" id="UP001152523"/>
    </source>
</evidence>
<dbReference type="EMBL" id="CAMAPF010001080">
    <property type="protein sequence ID" value="CAH9145572.1"/>
    <property type="molecule type" value="Genomic_DNA"/>
</dbReference>
<reference evidence="1" key="1">
    <citation type="submission" date="2022-07" db="EMBL/GenBank/DDBJ databases">
        <authorList>
            <person name="Macas J."/>
            <person name="Novak P."/>
            <person name="Neumann P."/>
        </authorList>
    </citation>
    <scope>NUCLEOTIDE SEQUENCE</scope>
</reference>
<sequence>MVKGGHPGTPFATLFNGVELPLSAHFLPSPKNVERWLHMPFVCIGTRDDNTPFVCSD</sequence>
<gene>
    <name evidence="1" type="ORF">CEPIT_LOCUS42316</name>
</gene>
<accession>A0AAV0GCK3</accession>
<keyword evidence="2" id="KW-1185">Reference proteome</keyword>
<evidence type="ECO:0000313" key="1">
    <source>
        <dbReference type="EMBL" id="CAH9145572.1"/>
    </source>
</evidence>